<feature type="domain" description="AAA+ ATPase" evidence="2">
    <location>
        <begin position="145"/>
        <end position="270"/>
    </location>
</feature>
<dbReference type="PANTHER" id="PTHR30486:SF12">
    <property type="entry name" value="TYPE IV PILUS ATPASE PILU"/>
    <property type="match status" value="1"/>
</dbReference>
<evidence type="ECO:0000259" key="2">
    <source>
        <dbReference type="SMART" id="SM00382"/>
    </source>
</evidence>
<name>A0A1M7GEX7_9GAMM</name>
<gene>
    <name evidence="3" type="ORF">SAMN05878437_1466</name>
</gene>
<dbReference type="GO" id="GO:0016887">
    <property type="term" value="F:ATP hydrolysis activity"/>
    <property type="evidence" value="ECO:0007669"/>
    <property type="project" value="InterPro"/>
</dbReference>
<dbReference type="Gene3D" id="3.40.50.300">
    <property type="entry name" value="P-loop containing nucleotide triphosphate hydrolases"/>
    <property type="match status" value="1"/>
</dbReference>
<evidence type="ECO:0000256" key="1">
    <source>
        <dbReference type="ARBA" id="ARBA00006611"/>
    </source>
</evidence>
<organism evidence="3 4">
    <name type="scientific">Vreelandella subglaciescola</name>
    <dbReference type="NCBI Taxonomy" id="29571"/>
    <lineage>
        <taxon>Bacteria</taxon>
        <taxon>Pseudomonadati</taxon>
        <taxon>Pseudomonadota</taxon>
        <taxon>Gammaproteobacteria</taxon>
        <taxon>Oceanospirillales</taxon>
        <taxon>Halomonadaceae</taxon>
        <taxon>Vreelandella</taxon>
    </lineage>
</organism>
<dbReference type="CDD" id="cd01131">
    <property type="entry name" value="PilT"/>
    <property type="match status" value="1"/>
</dbReference>
<proteinExistence type="inferred from homology"/>
<dbReference type="Proteomes" id="UP000190911">
    <property type="component" value="Chromosome I"/>
</dbReference>
<dbReference type="PANTHER" id="PTHR30486">
    <property type="entry name" value="TWITCHING MOTILITY PROTEIN PILT"/>
    <property type="match status" value="1"/>
</dbReference>
<evidence type="ECO:0000313" key="3">
    <source>
        <dbReference type="EMBL" id="SHM14507.1"/>
    </source>
</evidence>
<dbReference type="InterPro" id="IPR027417">
    <property type="entry name" value="P-loop_NTPase"/>
</dbReference>
<dbReference type="InterPro" id="IPR001482">
    <property type="entry name" value="T2SS/T4SS_dom"/>
</dbReference>
<dbReference type="SMART" id="SM00382">
    <property type="entry name" value="AAA"/>
    <property type="match status" value="1"/>
</dbReference>
<dbReference type="InterPro" id="IPR050921">
    <property type="entry name" value="T4SS_GSP_E_ATPase"/>
</dbReference>
<dbReference type="NCBIfam" id="TIGR01420">
    <property type="entry name" value="pilT_fam"/>
    <property type="match status" value="1"/>
</dbReference>
<keyword evidence="4" id="KW-1185">Reference proteome</keyword>
<comment type="similarity">
    <text evidence="1">Belongs to the GSP E family.</text>
</comment>
<dbReference type="Gene3D" id="3.30.450.90">
    <property type="match status" value="1"/>
</dbReference>
<dbReference type="InParanoid" id="A0A1M7GEX7"/>
<dbReference type="AlphaFoldDB" id="A0A1M7GEX7"/>
<protein>
    <submittedName>
        <fullName evidence="3">Twitching motility protein PilU</fullName>
    </submittedName>
</protein>
<dbReference type="SUPFAM" id="SSF52540">
    <property type="entry name" value="P-loop containing nucleoside triphosphate hydrolases"/>
    <property type="match status" value="1"/>
</dbReference>
<sequence length="400" mass="43798">MQYEKDSIKESAMADTPVTMTPARWLHQLLGRMVEQQASDLLISVGAPPSLKMPEGLAPLGRDPLDERQVTELVTHVLPEGLRDRFAEDKEANFALSLQGLGRFRVSAFQQRNQMAMVIRRIALDIPPLSTLGVPSALAELAKKKRGLVLVVGGTGTGKSTTLAAMIQERNETLGGHIVSVEDPIEYVHPHKRGIVNQREVGIDTESFEVALKNTLRQAPDVILIGEIRTRETMEHALTFAETGHLCLATLHANNANQALERIIHFFPHERHDQVWMDLSLNLHAVVAQQLLPTPDGGRCPAVEIMLRSPRIADLISKGDVSEIKAAMANARDDGMQTFDQALYALCQAGKVSEEVALAHADSANELRMMLKYGVAQDGAEPSLESQVPAGLALRDADDF</sequence>
<dbReference type="STRING" id="29571.SAMN05878437_1466"/>
<dbReference type="GO" id="GO:0005524">
    <property type="term" value="F:ATP binding"/>
    <property type="evidence" value="ECO:0007669"/>
    <property type="project" value="InterPro"/>
</dbReference>
<dbReference type="EMBL" id="LT670847">
    <property type="protein sequence ID" value="SHM14507.1"/>
    <property type="molecule type" value="Genomic_DNA"/>
</dbReference>
<evidence type="ECO:0000313" key="4">
    <source>
        <dbReference type="Proteomes" id="UP000190911"/>
    </source>
</evidence>
<reference evidence="3 4" key="1">
    <citation type="submission" date="2016-11" db="EMBL/GenBank/DDBJ databases">
        <authorList>
            <person name="Jaros S."/>
            <person name="Januszkiewicz K."/>
            <person name="Wedrychowicz H."/>
        </authorList>
    </citation>
    <scope>NUCLEOTIDE SEQUENCE [LARGE SCALE GENOMIC DNA]</scope>
    <source>
        <strain evidence="3 4">ACAM 12</strain>
    </source>
</reference>
<dbReference type="Pfam" id="PF00437">
    <property type="entry name" value="T2SSE"/>
    <property type="match status" value="1"/>
</dbReference>
<accession>A0A1M7GEX7</accession>
<dbReference type="InterPro" id="IPR003593">
    <property type="entry name" value="AAA+_ATPase"/>
</dbReference>
<dbReference type="InterPro" id="IPR006321">
    <property type="entry name" value="PilT/PilU"/>
</dbReference>